<evidence type="ECO:0000313" key="8">
    <source>
        <dbReference type="Proteomes" id="UP000231382"/>
    </source>
</evidence>
<evidence type="ECO:0000259" key="6">
    <source>
        <dbReference type="PROSITE" id="PS50893"/>
    </source>
</evidence>
<accession>A0A2H0W680</accession>
<reference evidence="8" key="1">
    <citation type="submission" date="2017-09" db="EMBL/GenBank/DDBJ databases">
        <title>Depth-based differentiation of microbial function through sediment-hosted aquifers and enrichment of novel symbionts in the deep terrestrial subsurface.</title>
        <authorList>
            <person name="Probst A.J."/>
            <person name="Ladd B."/>
            <person name="Jarett J.K."/>
            <person name="Geller-Mcgrath D.E."/>
            <person name="Sieber C.M.K."/>
            <person name="Emerson J.B."/>
            <person name="Anantharaman K."/>
            <person name="Thomas B.C."/>
            <person name="Malmstrom R."/>
            <person name="Stieglmeier M."/>
            <person name="Klingl A."/>
            <person name="Woyke T."/>
            <person name="Ryan C.M."/>
            <person name="Banfield J.F."/>
        </authorList>
    </citation>
    <scope>NUCLEOTIDE SEQUENCE [LARGE SCALE GENOMIC DNA]</scope>
</reference>
<organism evidence="7 8">
    <name type="scientific">Candidatus Berkelbacteria bacterium CG10_big_fil_rev_8_21_14_0_10_43_13</name>
    <dbReference type="NCBI Taxonomy" id="1974514"/>
    <lineage>
        <taxon>Bacteria</taxon>
        <taxon>Candidatus Berkelbacteria</taxon>
    </lineage>
</organism>
<evidence type="ECO:0000256" key="5">
    <source>
        <dbReference type="ARBA" id="ARBA00022970"/>
    </source>
</evidence>
<dbReference type="PROSITE" id="PS50893">
    <property type="entry name" value="ABC_TRANSPORTER_2"/>
    <property type="match status" value="1"/>
</dbReference>
<dbReference type="PANTHER" id="PTHR43820:SF7">
    <property type="entry name" value="BRANCHED-CHAIN AMINO ACID TRANSPORT ATP-BINDING PROTEIN LIVF-RELATED"/>
    <property type="match status" value="1"/>
</dbReference>
<gene>
    <name evidence="7" type="ORF">COT78_02805</name>
</gene>
<evidence type="ECO:0000256" key="4">
    <source>
        <dbReference type="ARBA" id="ARBA00022840"/>
    </source>
</evidence>
<dbReference type="CDD" id="cd03224">
    <property type="entry name" value="ABC_TM1139_LivF_branched"/>
    <property type="match status" value="1"/>
</dbReference>
<name>A0A2H0W680_9BACT</name>
<dbReference type="GO" id="GO:0016887">
    <property type="term" value="F:ATP hydrolysis activity"/>
    <property type="evidence" value="ECO:0007669"/>
    <property type="project" value="InterPro"/>
</dbReference>
<protein>
    <submittedName>
        <fullName evidence="7">ABC transporter ATP-binding protein</fullName>
    </submittedName>
</protein>
<dbReference type="SUPFAM" id="SSF52540">
    <property type="entry name" value="P-loop containing nucleoside triphosphate hydrolases"/>
    <property type="match status" value="1"/>
</dbReference>
<evidence type="ECO:0000256" key="3">
    <source>
        <dbReference type="ARBA" id="ARBA00022741"/>
    </source>
</evidence>
<feature type="domain" description="ABC transporter" evidence="6">
    <location>
        <begin position="2"/>
        <end position="234"/>
    </location>
</feature>
<dbReference type="Pfam" id="PF00005">
    <property type="entry name" value="ABC_tran"/>
    <property type="match status" value="1"/>
</dbReference>
<comment type="caution">
    <text evidence="7">The sequence shown here is derived from an EMBL/GenBank/DDBJ whole genome shotgun (WGS) entry which is preliminary data.</text>
</comment>
<dbReference type="GO" id="GO:0005524">
    <property type="term" value="F:ATP binding"/>
    <property type="evidence" value="ECO:0007669"/>
    <property type="project" value="UniProtKB-KW"/>
</dbReference>
<dbReference type="PROSITE" id="PS00211">
    <property type="entry name" value="ABC_TRANSPORTER_1"/>
    <property type="match status" value="1"/>
</dbReference>
<dbReference type="Proteomes" id="UP000231382">
    <property type="component" value="Unassembled WGS sequence"/>
</dbReference>
<dbReference type="Gene3D" id="3.40.50.300">
    <property type="entry name" value="P-loop containing nucleotide triphosphate hydrolases"/>
    <property type="match status" value="1"/>
</dbReference>
<dbReference type="AlphaFoldDB" id="A0A2H0W680"/>
<dbReference type="EMBL" id="PEZW01000018">
    <property type="protein sequence ID" value="PIS07603.1"/>
    <property type="molecule type" value="Genomic_DNA"/>
</dbReference>
<dbReference type="InterPro" id="IPR052156">
    <property type="entry name" value="BCAA_Transport_ATP-bd_LivF"/>
</dbReference>
<keyword evidence="2" id="KW-0813">Transport</keyword>
<dbReference type="PANTHER" id="PTHR43820">
    <property type="entry name" value="HIGH-AFFINITY BRANCHED-CHAIN AMINO ACID TRANSPORT ATP-BINDING PROTEIN LIVF"/>
    <property type="match status" value="1"/>
</dbReference>
<keyword evidence="4 7" id="KW-0067">ATP-binding</keyword>
<dbReference type="InterPro" id="IPR017871">
    <property type="entry name" value="ABC_transporter-like_CS"/>
</dbReference>
<comment type="similarity">
    <text evidence="1">Belongs to the ABC transporter superfamily.</text>
</comment>
<dbReference type="InterPro" id="IPR027417">
    <property type="entry name" value="P-loop_NTPase"/>
</dbReference>
<proteinExistence type="inferred from homology"/>
<dbReference type="GO" id="GO:0015807">
    <property type="term" value="P:L-amino acid transport"/>
    <property type="evidence" value="ECO:0007669"/>
    <property type="project" value="TreeGrafter"/>
</dbReference>
<evidence type="ECO:0000256" key="2">
    <source>
        <dbReference type="ARBA" id="ARBA00022448"/>
    </source>
</evidence>
<keyword evidence="3" id="KW-0547">Nucleotide-binding</keyword>
<dbReference type="InterPro" id="IPR003593">
    <property type="entry name" value="AAA+_ATPase"/>
</dbReference>
<dbReference type="SMART" id="SM00382">
    <property type="entry name" value="AAA"/>
    <property type="match status" value="1"/>
</dbReference>
<keyword evidence="5" id="KW-0029">Amino-acid transport</keyword>
<evidence type="ECO:0000313" key="7">
    <source>
        <dbReference type="EMBL" id="PIS07603.1"/>
    </source>
</evidence>
<evidence type="ECO:0000256" key="1">
    <source>
        <dbReference type="ARBA" id="ARBA00005417"/>
    </source>
</evidence>
<dbReference type="GO" id="GO:0015658">
    <property type="term" value="F:branched-chain amino acid transmembrane transporter activity"/>
    <property type="evidence" value="ECO:0007669"/>
    <property type="project" value="TreeGrafter"/>
</dbReference>
<dbReference type="InterPro" id="IPR003439">
    <property type="entry name" value="ABC_transporter-like_ATP-bd"/>
</dbReference>
<sequence length="234" mass="25936">MLKISSLKSGYDGMEILRGVDIYVDPGEIVALIGTNGAGKSTLLKSIFNLADIYDGQIIFKDKDITNLPTHDLIREGISFAPQGRLVFSDMTVFENLEMGAFIFTDKELVKRNIKDIFEKFPTLKAKQKHNASTLSGGQQQLLSIARALVQNPELLLLDEPSLGLSPIAMKEVFSKIVEINHRSVSVLIVEQNVKQAVSIANRTYILENGRVALEGNKDILKNPETSQIYFGLK</sequence>